<dbReference type="EMBL" id="JBFWIC010000030">
    <property type="protein sequence ID" value="MEZ0476251.1"/>
    <property type="molecule type" value="Genomic_DNA"/>
</dbReference>
<name>A0ABV4HU20_9GAMM</name>
<proteinExistence type="predicted"/>
<evidence type="ECO:0000256" key="1">
    <source>
        <dbReference type="SAM" id="MobiDB-lite"/>
    </source>
</evidence>
<reference evidence="2 3" key="1">
    <citation type="submission" date="2024-07" db="EMBL/GenBank/DDBJ databases">
        <title>Luteimonas salilacus sp. nov., isolated from the shore soil of Salt Lake in Tibet of China.</title>
        <authorList>
            <person name="Zhang X."/>
            <person name="Li A."/>
        </authorList>
    </citation>
    <scope>NUCLEOTIDE SEQUENCE [LARGE SCALE GENOMIC DNA]</scope>
    <source>
        <strain evidence="2 3">B3-2-R+30</strain>
    </source>
</reference>
<feature type="region of interest" description="Disordered" evidence="1">
    <location>
        <begin position="59"/>
        <end position="118"/>
    </location>
</feature>
<organism evidence="2 3">
    <name type="scientific">Luteimonas salinilitoris</name>
    <dbReference type="NCBI Taxonomy" id="3237697"/>
    <lineage>
        <taxon>Bacteria</taxon>
        <taxon>Pseudomonadati</taxon>
        <taxon>Pseudomonadota</taxon>
        <taxon>Gammaproteobacteria</taxon>
        <taxon>Lysobacterales</taxon>
        <taxon>Lysobacteraceae</taxon>
        <taxon>Luteimonas</taxon>
    </lineage>
</organism>
<evidence type="ECO:0000313" key="2">
    <source>
        <dbReference type="EMBL" id="MEZ0476251.1"/>
    </source>
</evidence>
<feature type="compositionally biased region" description="Basic and acidic residues" evidence="1">
    <location>
        <begin position="65"/>
        <end position="74"/>
    </location>
</feature>
<accession>A0ABV4HU20</accession>
<dbReference type="Proteomes" id="UP001566331">
    <property type="component" value="Unassembled WGS sequence"/>
</dbReference>
<keyword evidence="3" id="KW-1185">Reference proteome</keyword>
<comment type="caution">
    <text evidence="2">The sequence shown here is derived from an EMBL/GenBank/DDBJ whole genome shotgun (WGS) entry which is preliminary data.</text>
</comment>
<protein>
    <submittedName>
        <fullName evidence="2">Uncharacterized protein</fullName>
    </submittedName>
</protein>
<sequence length="155" mass="16946">MDPDPQLDPSHLQALFSSGVHSFQRGDSVGALELLETARLQAPREPMVPLTIGRVSSRVRAARPGGERDHRHFGDQSVLSARPAGQGRVLPEEPQVQGGGEGISGHFESPPPESQWPTALRLRLQRARQAVRRDTEELAEYLGDRVSGLSNELCN</sequence>
<dbReference type="RefSeq" id="WP_370565224.1">
    <property type="nucleotide sequence ID" value="NZ_JBFWIB010000014.1"/>
</dbReference>
<evidence type="ECO:0000313" key="3">
    <source>
        <dbReference type="Proteomes" id="UP001566331"/>
    </source>
</evidence>
<gene>
    <name evidence="2" type="ORF">AB6713_16755</name>
</gene>